<accession>A0AAV3A0K9</accession>
<dbReference type="Proteomes" id="UP001181693">
    <property type="component" value="Unassembled WGS sequence"/>
</dbReference>
<evidence type="ECO:0000313" key="2">
    <source>
        <dbReference type="Proteomes" id="UP001181693"/>
    </source>
</evidence>
<organism evidence="1 2">
    <name type="scientific">Pyxicephalus adspersus</name>
    <name type="common">African bullfrog</name>
    <dbReference type="NCBI Taxonomy" id="30357"/>
    <lineage>
        <taxon>Eukaryota</taxon>
        <taxon>Metazoa</taxon>
        <taxon>Chordata</taxon>
        <taxon>Craniata</taxon>
        <taxon>Vertebrata</taxon>
        <taxon>Euteleostomi</taxon>
        <taxon>Amphibia</taxon>
        <taxon>Batrachia</taxon>
        <taxon>Anura</taxon>
        <taxon>Neobatrachia</taxon>
        <taxon>Ranoidea</taxon>
        <taxon>Pyxicephalidae</taxon>
        <taxon>Pyxicephalinae</taxon>
        <taxon>Pyxicephalus</taxon>
    </lineage>
</organism>
<dbReference type="EMBL" id="DYDO01000010">
    <property type="protein sequence ID" value="DBA17190.1"/>
    <property type="molecule type" value="Genomic_DNA"/>
</dbReference>
<dbReference type="AlphaFoldDB" id="A0AAV3A0K9"/>
<name>A0AAV3A0K9_PYXAD</name>
<gene>
    <name evidence="1" type="ORF">GDO54_002672</name>
</gene>
<evidence type="ECO:0000313" key="1">
    <source>
        <dbReference type="EMBL" id="DBA17190.1"/>
    </source>
</evidence>
<sequence length="73" mass="8553">MQPFFRNQFVPPQENMFLDFHHSMVPSPPFSGPPGPPFMDNPGMHFRMPHMFGYGPSYQNFGGHPWNRFFPPQ</sequence>
<proteinExistence type="predicted"/>
<protein>
    <submittedName>
        <fullName evidence="1">Uncharacterized protein</fullName>
    </submittedName>
</protein>
<reference evidence="1" key="1">
    <citation type="thesis" date="2020" institute="ProQuest LLC" country="789 East Eisenhower Parkway, Ann Arbor, MI, USA">
        <title>Comparative Genomics and Chromosome Evolution.</title>
        <authorList>
            <person name="Mudd A.B."/>
        </authorList>
    </citation>
    <scope>NUCLEOTIDE SEQUENCE</scope>
    <source>
        <strain evidence="1">1538</strain>
        <tissue evidence="1">Blood</tissue>
    </source>
</reference>
<comment type="caution">
    <text evidence="1">The sequence shown here is derived from an EMBL/GenBank/DDBJ whole genome shotgun (WGS) entry which is preliminary data.</text>
</comment>
<keyword evidence="2" id="KW-1185">Reference proteome</keyword>